<proteinExistence type="predicted"/>
<organism evidence="2">
    <name type="scientific">Aphanomyces invadans</name>
    <dbReference type="NCBI Taxonomy" id="157072"/>
    <lineage>
        <taxon>Eukaryota</taxon>
        <taxon>Sar</taxon>
        <taxon>Stramenopiles</taxon>
        <taxon>Oomycota</taxon>
        <taxon>Saprolegniomycetes</taxon>
        <taxon>Saprolegniales</taxon>
        <taxon>Verrucalvaceae</taxon>
        <taxon>Aphanomyces</taxon>
    </lineage>
</organism>
<dbReference type="Pfam" id="PF02204">
    <property type="entry name" value="VPS9"/>
    <property type="match status" value="1"/>
</dbReference>
<feature type="domain" description="VPS9" evidence="1">
    <location>
        <begin position="500"/>
        <end position="661"/>
    </location>
</feature>
<protein>
    <recommendedName>
        <fullName evidence="1">VPS9 domain-containing protein</fullName>
    </recommendedName>
</protein>
<accession>A0A024U7L7</accession>
<dbReference type="Gene3D" id="1.20.1050.80">
    <property type="entry name" value="VPS9 domain"/>
    <property type="match status" value="1"/>
</dbReference>
<dbReference type="OrthoDB" id="157835at2759"/>
<dbReference type="VEuPathDB" id="FungiDB:H310_05815"/>
<gene>
    <name evidence="2" type="ORF">H310_05815</name>
</gene>
<name>A0A024U7L7_9STRA</name>
<evidence type="ECO:0000313" key="2">
    <source>
        <dbReference type="EMBL" id="ETW02264.1"/>
    </source>
</evidence>
<dbReference type="PROSITE" id="PS51205">
    <property type="entry name" value="VPS9"/>
    <property type="match status" value="1"/>
</dbReference>
<dbReference type="InterPro" id="IPR003123">
    <property type="entry name" value="VPS9"/>
</dbReference>
<dbReference type="GeneID" id="20082865"/>
<dbReference type="SUPFAM" id="SSF109993">
    <property type="entry name" value="VPS9 domain"/>
    <property type="match status" value="1"/>
</dbReference>
<dbReference type="EMBL" id="KI913961">
    <property type="protein sequence ID" value="ETW02264.1"/>
    <property type="molecule type" value="Genomic_DNA"/>
</dbReference>
<dbReference type="eggNOG" id="ENOG502QTH6">
    <property type="taxonomic scope" value="Eukaryota"/>
</dbReference>
<dbReference type="InterPro" id="IPR037191">
    <property type="entry name" value="VPS9_dom_sf"/>
</dbReference>
<sequence length="661" mass="74740">MDEAPQRLSVAGTPAVGMVPNWSEHPVNENFYGKAVAPTATDSPYDAVFSPMSKHKGMYGARDVYTTEIDRLRSTNNNDQHEVDTLKTRASTGFKKAVVERPAGPPVHTLRELTQDCHGGANPQGGMTPPSMHLTILRRKLESYMDEIDATMEHKVHHFGAVMAAAAAMDERMNQSKPEPESLPEFVDLFLKSLTADATKRHADGLPRLYGMVARAAHHRCMNQLHRHRRYLESLHHILTGAQVTDVGLTSKEVASVTSVDDVLVFDVKLHYLSRQRDWLLQLQLAREQAMAHAPSPSSNNHLHSAAPRSLSKHAHMKKLLEVAGWYRWLQQHADEDNNDAVGDDVDERHEHLAEVLSDDAILSVHVDLMATDEWRSVIQAQFENLVFGHLERRISQRVDKGCFDAAALYCESFDPSSNQTSGKRSKASDYLNVHPDWTWLRDPQPKHVMAFVTRMTRHIRRTFAISDDMHKSLYVFIQRMLFPRMTMLCFNGAVLTECARKDALWRSQQIALRRQHHGKGVSLEQLGVSARTAENLRRAWPTWTTMFPKARIAFAAMQSIVPCDLLDEMMHGVVVLHQEAAQIFGTTRIPVDTFFPLFSYVLLHTDLPFVHAQLHLLEQYALCNPPGDLNPTRSGEESYYVYCMHAAVEHICSQVVAPLE</sequence>
<dbReference type="AlphaFoldDB" id="A0A024U7L7"/>
<dbReference type="RefSeq" id="XP_008868869.1">
    <property type="nucleotide sequence ID" value="XM_008870647.1"/>
</dbReference>
<reference evidence="2" key="1">
    <citation type="submission" date="2013-12" db="EMBL/GenBank/DDBJ databases">
        <title>The Genome Sequence of Aphanomyces invadans NJM9701.</title>
        <authorList>
            <consortium name="The Broad Institute Genomics Platform"/>
            <person name="Russ C."/>
            <person name="Tyler B."/>
            <person name="van West P."/>
            <person name="Dieguez-Uribeondo J."/>
            <person name="Young S.K."/>
            <person name="Zeng Q."/>
            <person name="Gargeya S."/>
            <person name="Fitzgerald M."/>
            <person name="Abouelleil A."/>
            <person name="Alvarado L."/>
            <person name="Chapman S.B."/>
            <person name="Gainer-Dewar J."/>
            <person name="Goldberg J."/>
            <person name="Griggs A."/>
            <person name="Gujja S."/>
            <person name="Hansen M."/>
            <person name="Howarth C."/>
            <person name="Imamovic A."/>
            <person name="Ireland A."/>
            <person name="Larimer J."/>
            <person name="McCowan C."/>
            <person name="Murphy C."/>
            <person name="Pearson M."/>
            <person name="Poon T.W."/>
            <person name="Priest M."/>
            <person name="Roberts A."/>
            <person name="Saif S."/>
            <person name="Shea T."/>
            <person name="Sykes S."/>
            <person name="Wortman J."/>
            <person name="Nusbaum C."/>
            <person name="Birren B."/>
        </authorList>
    </citation>
    <scope>NUCLEOTIDE SEQUENCE [LARGE SCALE GENOMIC DNA]</scope>
    <source>
        <strain evidence="2">NJM9701</strain>
    </source>
</reference>
<evidence type="ECO:0000259" key="1">
    <source>
        <dbReference type="PROSITE" id="PS51205"/>
    </source>
</evidence>